<evidence type="ECO:0000313" key="2">
    <source>
        <dbReference type="EMBL" id="KAF6282352.1"/>
    </source>
</evidence>
<evidence type="ECO:0000259" key="1">
    <source>
        <dbReference type="Pfam" id="PF10493"/>
    </source>
</evidence>
<dbReference type="PANTHER" id="PTHR15688">
    <property type="entry name" value="KINETOCHORE-ASSOCIATED PROTEIN 1"/>
    <property type="match status" value="1"/>
</dbReference>
<dbReference type="Pfam" id="PF10493">
    <property type="entry name" value="Rod_C"/>
    <property type="match status" value="1"/>
</dbReference>
<dbReference type="GO" id="GO:1903394">
    <property type="term" value="P:protein localization to kinetochore involved in kinetochore assembly"/>
    <property type="evidence" value="ECO:0007669"/>
    <property type="project" value="TreeGrafter"/>
</dbReference>
<dbReference type="EMBL" id="JABWUV010000020">
    <property type="protein sequence ID" value="KAF6282352.1"/>
    <property type="molecule type" value="Genomic_DNA"/>
</dbReference>
<keyword evidence="3" id="KW-1185">Reference proteome</keyword>
<dbReference type="PANTHER" id="PTHR15688:SF1">
    <property type="entry name" value="KINETOCHORE-ASSOCIATED PROTEIN 1"/>
    <property type="match status" value="1"/>
</dbReference>
<dbReference type="InterPro" id="IPR019527">
    <property type="entry name" value="RZZ-complex_KNTC1/ROD_C"/>
</dbReference>
<evidence type="ECO:0000313" key="3">
    <source>
        <dbReference type="Proteomes" id="UP000527355"/>
    </source>
</evidence>
<proteinExistence type="predicted"/>
<protein>
    <submittedName>
        <fullName evidence="2">Kinetochore associated 1</fullName>
    </submittedName>
</protein>
<sequence length="331" mass="37620">MGQLTFAHRTRALQCLLYLADKETIESLFKKPIEEVKSYLKCITFLASFEMLNIPITYELFCNSPKEGMIKGLWKNHSHESMAVRLVTELCLEYKIYDLQLWNGLLQKLLGFNMIPYLRKVLTAISSIHSLWQVPYFSKAWQRVVQVPLLSASCPLSPSQLSDCCESLIAILECPVSDDLDMVGVARQYVQLELPAFALACLMLLPHSEKRHQHIKTFLNSCSPQVILQQLEEHMSTGQLAGFSHQIQNLVLNNIRNKKEFGILAKTKYFQVLKLHLINTNNITDLVNYLANEVSVDEASVFISEYSKHRGNPVPADAAPCEILKMFLNGS</sequence>
<dbReference type="GO" id="GO:0007094">
    <property type="term" value="P:mitotic spindle assembly checkpoint signaling"/>
    <property type="evidence" value="ECO:0007669"/>
    <property type="project" value="TreeGrafter"/>
</dbReference>
<dbReference type="GO" id="GO:0005737">
    <property type="term" value="C:cytoplasm"/>
    <property type="evidence" value="ECO:0007669"/>
    <property type="project" value="TreeGrafter"/>
</dbReference>
<dbReference type="AlphaFoldDB" id="A0A7J7S1L4"/>
<dbReference type="GO" id="GO:0031267">
    <property type="term" value="F:small GTPase binding"/>
    <property type="evidence" value="ECO:0007669"/>
    <property type="project" value="TreeGrafter"/>
</dbReference>
<dbReference type="GO" id="GO:1990423">
    <property type="term" value="C:RZZ complex"/>
    <property type="evidence" value="ECO:0007669"/>
    <property type="project" value="TreeGrafter"/>
</dbReference>
<dbReference type="VEuPathDB" id="HostDB:GeneID_118678379"/>
<name>A0A7J7S1L4_MYOMY</name>
<feature type="domain" description="RZZ complex subunit KNTC1/ROD C-terminal" evidence="1">
    <location>
        <begin position="2"/>
        <end position="252"/>
    </location>
</feature>
<dbReference type="InterPro" id="IPR052802">
    <property type="entry name" value="KNTC1"/>
</dbReference>
<comment type="caution">
    <text evidence="2">The sequence shown here is derived from an EMBL/GenBank/DDBJ whole genome shotgun (WGS) entry which is preliminary data.</text>
</comment>
<dbReference type="Proteomes" id="UP000527355">
    <property type="component" value="Unassembled WGS sequence"/>
</dbReference>
<dbReference type="GO" id="GO:0005828">
    <property type="term" value="C:kinetochore microtubule"/>
    <property type="evidence" value="ECO:0007669"/>
    <property type="project" value="TreeGrafter"/>
</dbReference>
<dbReference type="GO" id="GO:0000070">
    <property type="term" value="P:mitotic sister chromatid segregation"/>
    <property type="evidence" value="ECO:0007669"/>
    <property type="project" value="TreeGrafter"/>
</dbReference>
<gene>
    <name evidence="2" type="ORF">mMyoMyo1_007457</name>
</gene>
<organism evidence="2 3">
    <name type="scientific">Myotis myotis</name>
    <name type="common">Greater mouse-eared bat</name>
    <name type="synonym">Vespertilio myotis</name>
    <dbReference type="NCBI Taxonomy" id="51298"/>
    <lineage>
        <taxon>Eukaryota</taxon>
        <taxon>Metazoa</taxon>
        <taxon>Chordata</taxon>
        <taxon>Craniata</taxon>
        <taxon>Vertebrata</taxon>
        <taxon>Euteleostomi</taxon>
        <taxon>Mammalia</taxon>
        <taxon>Eutheria</taxon>
        <taxon>Laurasiatheria</taxon>
        <taxon>Chiroptera</taxon>
        <taxon>Yangochiroptera</taxon>
        <taxon>Vespertilionidae</taxon>
        <taxon>Myotis</taxon>
    </lineage>
</organism>
<accession>A0A7J7S1L4</accession>
<reference evidence="2 3" key="1">
    <citation type="journal article" date="2020" name="Nature">
        <title>Six reference-quality genomes reveal evolution of bat adaptations.</title>
        <authorList>
            <person name="Jebb D."/>
            <person name="Huang Z."/>
            <person name="Pippel M."/>
            <person name="Hughes G.M."/>
            <person name="Lavrichenko K."/>
            <person name="Devanna P."/>
            <person name="Winkler S."/>
            <person name="Jermiin L.S."/>
            <person name="Skirmuntt E.C."/>
            <person name="Katzourakis A."/>
            <person name="Burkitt-Gray L."/>
            <person name="Ray D.A."/>
            <person name="Sullivan K.A.M."/>
            <person name="Roscito J.G."/>
            <person name="Kirilenko B.M."/>
            <person name="Davalos L.M."/>
            <person name="Corthals A.P."/>
            <person name="Power M.L."/>
            <person name="Jones G."/>
            <person name="Ransome R.D."/>
            <person name="Dechmann D.K.N."/>
            <person name="Locatelli A.G."/>
            <person name="Puechmaille S.J."/>
            <person name="Fedrigo O."/>
            <person name="Jarvis E.D."/>
            <person name="Hiller M."/>
            <person name="Vernes S.C."/>
            <person name="Myers E.W."/>
            <person name="Teeling E.C."/>
        </authorList>
    </citation>
    <scope>NUCLEOTIDE SEQUENCE [LARGE SCALE GENOMIC DNA]</scope>
    <source>
        <strain evidence="2">MMyoMyo1</strain>
        <tissue evidence="2">Flight muscle</tissue>
    </source>
</reference>